<keyword evidence="1" id="KW-0812">Transmembrane</keyword>
<gene>
    <name evidence="2" type="ORF">LEA_06084</name>
</gene>
<evidence type="ECO:0000313" key="2">
    <source>
        <dbReference type="EMBL" id="EKC73724.1"/>
    </source>
</evidence>
<keyword evidence="1" id="KW-1133">Transmembrane helix</keyword>
<feature type="transmembrane region" description="Helical" evidence="1">
    <location>
        <begin position="12"/>
        <end position="36"/>
    </location>
</feature>
<dbReference type="AlphaFoldDB" id="K1U1C5"/>
<feature type="non-terminal residue" evidence="2">
    <location>
        <position position="37"/>
    </location>
</feature>
<protein>
    <submittedName>
        <fullName evidence="2">Uncharacterized protein</fullName>
    </submittedName>
</protein>
<name>K1U1C5_9ZZZZ</name>
<evidence type="ECO:0000256" key="1">
    <source>
        <dbReference type="SAM" id="Phobius"/>
    </source>
</evidence>
<accession>K1U1C5</accession>
<organism evidence="2">
    <name type="scientific">human gut metagenome</name>
    <dbReference type="NCBI Taxonomy" id="408170"/>
    <lineage>
        <taxon>unclassified sequences</taxon>
        <taxon>metagenomes</taxon>
        <taxon>organismal metagenomes</taxon>
    </lineage>
</organism>
<dbReference type="EMBL" id="AJWY01003973">
    <property type="protein sequence ID" value="EKC73724.1"/>
    <property type="molecule type" value="Genomic_DNA"/>
</dbReference>
<comment type="caution">
    <text evidence="2">The sequence shown here is derived from an EMBL/GenBank/DDBJ whole genome shotgun (WGS) entry which is preliminary data.</text>
</comment>
<sequence length="37" mass="3879">MEAAEASNQILTMLLIAMAAIVFVVGGIGIMNVLLYP</sequence>
<keyword evidence="1" id="KW-0472">Membrane</keyword>
<reference evidence="2" key="1">
    <citation type="journal article" date="2013" name="Environ. Microbiol.">
        <title>Microbiota from the distal guts of lean and obese adolescents exhibit partial functional redundancy besides clear differences in community structure.</title>
        <authorList>
            <person name="Ferrer M."/>
            <person name="Ruiz A."/>
            <person name="Lanza F."/>
            <person name="Haange S.B."/>
            <person name="Oberbach A."/>
            <person name="Till H."/>
            <person name="Bargiela R."/>
            <person name="Campoy C."/>
            <person name="Segura M.T."/>
            <person name="Richter M."/>
            <person name="von Bergen M."/>
            <person name="Seifert J."/>
            <person name="Suarez A."/>
        </authorList>
    </citation>
    <scope>NUCLEOTIDE SEQUENCE</scope>
</reference>
<proteinExistence type="predicted"/>